<dbReference type="EMBL" id="SJPO01000004">
    <property type="protein sequence ID" value="TWT77462.1"/>
    <property type="molecule type" value="Genomic_DNA"/>
</dbReference>
<dbReference type="Proteomes" id="UP000318478">
    <property type="component" value="Unassembled WGS sequence"/>
</dbReference>
<dbReference type="AlphaFoldDB" id="A0A5C5YR91"/>
<comment type="caution">
    <text evidence="1">The sequence shown here is derived from an EMBL/GenBank/DDBJ whole genome shotgun (WGS) entry which is preliminary data.</text>
</comment>
<sequence length="196" mass="22010">MSITHEVEELAADQFRCRILDSGAPVDYGRVIELWRTSAAFRSDFNRVLADSPLDAFRWETPPITINTLGREFEFVLLSAASFIDRPTDSVSFAEFFTTDNANEGVVAFANLRGDSTLVVPSPRTHETAYGHLASFVRSAPPTQCDAFWRVLGAEVHRALDARPLWVSTAGGGVAWLHARLDRHPKYYQHRPYRDA</sequence>
<gene>
    <name evidence="1" type="ORF">Pla123a_21230</name>
</gene>
<evidence type="ECO:0000313" key="1">
    <source>
        <dbReference type="EMBL" id="TWT77462.1"/>
    </source>
</evidence>
<proteinExistence type="predicted"/>
<name>A0A5C5YR91_9BACT</name>
<dbReference type="Pfam" id="PF22086">
    <property type="entry name" value="DUF6940"/>
    <property type="match status" value="1"/>
</dbReference>
<protein>
    <submittedName>
        <fullName evidence="1">Uncharacterized protein</fullName>
    </submittedName>
</protein>
<dbReference type="RefSeq" id="WP_146586627.1">
    <property type="nucleotide sequence ID" value="NZ_SJPO01000004.1"/>
</dbReference>
<accession>A0A5C5YR91</accession>
<organism evidence="1 2">
    <name type="scientific">Posidoniimonas polymericola</name>
    <dbReference type="NCBI Taxonomy" id="2528002"/>
    <lineage>
        <taxon>Bacteria</taxon>
        <taxon>Pseudomonadati</taxon>
        <taxon>Planctomycetota</taxon>
        <taxon>Planctomycetia</taxon>
        <taxon>Pirellulales</taxon>
        <taxon>Lacipirellulaceae</taxon>
        <taxon>Posidoniimonas</taxon>
    </lineage>
</organism>
<evidence type="ECO:0000313" key="2">
    <source>
        <dbReference type="Proteomes" id="UP000318478"/>
    </source>
</evidence>
<keyword evidence="2" id="KW-1185">Reference proteome</keyword>
<reference evidence="1 2" key="1">
    <citation type="submission" date="2019-02" db="EMBL/GenBank/DDBJ databases">
        <title>Deep-cultivation of Planctomycetes and their phenomic and genomic characterization uncovers novel biology.</title>
        <authorList>
            <person name="Wiegand S."/>
            <person name="Jogler M."/>
            <person name="Boedeker C."/>
            <person name="Pinto D."/>
            <person name="Vollmers J."/>
            <person name="Rivas-Marin E."/>
            <person name="Kohn T."/>
            <person name="Peeters S.H."/>
            <person name="Heuer A."/>
            <person name="Rast P."/>
            <person name="Oberbeckmann S."/>
            <person name="Bunk B."/>
            <person name="Jeske O."/>
            <person name="Meyerdierks A."/>
            <person name="Storesund J.E."/>
            <person name="Kallscheuer N."/>
            <person name="Luecker S."/>
            <person name="Lage O.M."/>
            <person name="Pohl T."/>
            <person name="Merkel B.J."/>
            <person name="Hornburger P."/>
            <person name="Mueller R.-W."/>
            <person name="Bruemmer F."/>
            <person name="Labrenz M."/>
            <person name="Spormann A.M."/>
            <person name="Op Den Camp H."/>
            <person name="Overmann J."/>
            <person name="Amann R."/>
            <person name="Jetten M.S.M."/>
            <person name="Mascher T."/>
            <person name="Medema M.H."/>
            <person name="Devos D.P."/>
            <person name="Kaster A.-K."/>
            <person name="Ovreas L."/>
            <person name="Rohde M."/>
            <person name="Galperin M.Y."/>
            <person name="Jogler C."/>
        </authorList>
    </citation>
    <scope>NUCLEOTIDE SEQUENCE [LARGE SCALE GENOMIC DNA]</scope>
    <source>
        <strain evidence="1 2">Pla123a</strain>
    </source>
</reference>
<dbReference type="InterPro" id="IPR054220">
    <property type="entry name" value="DUF6940"/>
</dbReference>
<dbReference type="OrthoDB" id="980262at2"/>